<dbReference type="GO" id="GO:0000139">
    <property type="term" value="C:Golgi membrane"/>
    <property type="evidence" value="ECO:0007669"/>
    <property type="project" value="UniProtKB-SubCell"/>
</dbReference>
<dbReference type="GO" id="GO:0008499">
    <property type="term" value="F:N-acetyl-beta-D-glucosaminide beta-(1,3)-galactosyltransferase activity"/>
    <property type="evidence" value="ECO:0007669"/>
    <property type="project" value="TreeGrafter"/>
</dbReference>
<evidence type="ECO:0000256" key="10">
    <source>
        <dbReference type="RuleBase" id="RU363063"/>
    </source>
</evidence>
<comment type="similarity">
    <text evidence="2 10">Belongs to the glycosyltransferase 31 family.</text>
</comment>
<evidence type="ECO:0000256" key="11">
    <source>
        <dbReference type="SAM" id="MobiDB-lite"/>
    </source>
</evidence>
<proteinExistence type="inferred from homology"/>
<sequence>MVTAADFLTKRHFVTYEFHSMSGEPESAHAGEKEKVLVASSATVQPTDMNNGKNKKRRGRVPSFVNPLTGRPTTLALAAMLFAVVLIVYLISRPKEEGSAAAIDERAKNPKFHHILVPADDPHGLDAGGREDLNFNRMHRPNVFQAAGGEQPAQAQAFQIPKLPPPGWKNQPQGPNKLPPEPHPKPKEFPVDVIHTPELQCPEKPYVVFLVVCLPSEVLARTAVRRSWGIPKGIAEAKELSMSWRTVFVMGRTEAKDAQIERESKSYGDVLQGDFEDLSSEVTRKVMLGFQWAIKDIPMSCRPSYIFKTSIKVYINLPLIVPWITDKLNKASDLYVGKTLREDRPIRDKEDPLYVPSADYPRNFFPNIARGPLYMLSMDVVHKMVPKFGHITPIAMEDAYVGLLAYNVGVPITDDDHFVLIKRPKNFCHYRNMLFVFDIEPTEVMHVYNVVEEKHRYSECTDRGF</sequence>
<dbReference type="OrthoDB" id="2139606at2759"/>
<evidence type="ECO:0000313" key="13">
    <source>
        <dbReference type="Proteomes" id="UP000887568"/>
    </source>
</evidence>
<keyword evidence="8 10" id="KW-0333">Golgi apparatus</keyword>
<dbReference type="GO" id="GO:0006493">
    <property type="term" value="P:protein O-linked glycosylation"/>
    <property type="evidence" value="ECO:0007669"/>
    <property type="project" value="TreeGrafter"/>
</dbReference>
<keyword evidence="3 10" id="KW-0328">Glycosyltransferase</keyword>
<evidence type="ECO:0000256" key="7">
    <source>
        <dbReference type="ARBA" id="ARBA00022989"/>
    </source>
</evidence>
<name>A0A913Z3G4_PATMI</name>
<reference evidence="12" key="1">
    <citation type="submission" date="2022-11" db="UniProtKB">
        <authorList>
            <consortium name="EnsemblMetazoa"/>
        </authorList>
    </citation>
    <scope>IDENTIFICATION</scope>
</reference>
<evidence type="ECO:0000313" key="12">
    <source>
        <dbReference type="EnsemblMetazoa" id="XP_038045551.1"/>
    </source>
</evidence>
<dbReference type="PANTHER" id="PTHR11214:SF376">
    <property type="entry name" value="HEXOSYLTRANSFERASE"/>
    <property type="match status" value="1"/>
</dbReference>
<evidence type="ECO:0000256" key="4">
    <source>
        <dbReference type="ARBA" id="ARBA00022679"/>
    </source>
</evidence>
<dbReference type="Proteomes" id="UP000887568">
    <property type="component" value="Unplaced"/>
</dbReference>
<evidence type="ECO:0000256" key="3">
    <source>
        <dbReference type="ARBA" id="ARBA00022676"/>
    </source>
</evidence>
<evidence type="ECO:0000256" key="1">
    <source>
        <dbReference type="ARBA" id="ARBA00004323"/>
    </source>
</evidence>
<dbReference type="RefSeq" id="XP_038045551.1">
    <property type="nucleotide sequence ID" value="XM_038189623.1"/>
</dbReference>
<protein>
    <recommendedName>
        <fullName evidence="10">Hexosyltransferase</fullName>
        <ecNumber evidence="10">2.4.1.-</ecNumber>
    </recommendedName>
</protein>
<keyword evidence="6 10" id="KW-0735">Signal-anchor</keyword>
<keyword evidence="5 10" id="KW-0812">Transmembrane</keyword>
<dbReference type="InterPro" id="IPR002659">
    <property type="entry name" value="Glyco_trans_31"/>
</dbReference>
<dbReference type="Gene3D" id="3.90.550.50">
    <property type="match status" value="1"/>
</dbReference>
<dbReference type="EnsemblMetazoa" id="XM_038189623.1">
    <property type="protein sequence ID" value="XP_038045551.1"/>
    <property type="gene ID" value="LOC119720091"/>
</dbReference>
<keyword evidence="4" id="KW-0808">Transferase</keyword>
<evidence type="ECO:0000256" key="5">
    <source>
        <dbReference type="ARBA" id="ARBA00022692"/>
    </source>
</evidence>
<feature type="region of interest" description="Disordered" evidence="11">
    <location>
        <begin position="45"/>
        <end position="65"/>
    </location>
</feature>
<dbReference type="AlphaFoldDB" id="A0A913Z3G4"/>
<evidence type="ECO:0000256" key="6">
    <source>
        <dbReference type="ARBA" id="ARBA00022968"/>
    </source>
</evidence>
<dbReference type="PANTHER" id="PTHR11214">
    <property type="entry name" value="BETA-1,3-N-ACETYLGLUCOSAMINYLTRANSFERASE"/>
    <property type="match status" value="1"/>
</dbReference>
<feature type="transmembrane region" description="Helical" evidence="10">
    <location>
        <begin position="73"/>
        <end position="91"/>
    </location>
</feature>
<dbReference type="OMA" id="KHRYSEC"/>
<organism evidence="12 13">
    <name type="scientific">Patiria miniata</name>
    <name type="common">Bat star</name>
    <name type="synonym">Asterina miniata</name>
    <dbReference type="NCBI Taxonomy" id="46514"/>
    <lineage>
        <taxon>Eukaryota</taxon>
        <taxon>Metazoa</taxon>
        <taxon>Echinodermata</taxon>
        <taxon>Eleutherozoa</taxon>
        <taxon>Asterozoa</taxon>
        <taxon>Asteroidea</taxon>
        <taxon>Valvatacea</taxon>
        <taxon>Valvatida</taxon>
        <taxon>Asterinidae</taxon>
        <taxon>Patiria</taxon>
    </lineage>
</organism>
<evidence type="ECO:0000256" key="2">
    <source>
        <dbReference type="ARBA" id="ARBA00008661"/>
    </source>
</evidence>
<dbReference type="GeneID" id="119720091"/>
<keyword evidence="9 10" id="KW-0472">Membrane</keyword>
<dbReference type="Pfam" id="PF01762">
    <property type="entry name" value="Galactosyl_T"/>
    <property type="match status" value="1"/>
</dbReference>
<dbReference type="EC" id="2.4.1.-" evidence="10"/>
<feature type="region of interest" description="Disordered" evidence="11">
    <location>
        <begin position="160"/>
        <end position="187"/>
    </location>
</feature>
<comment type="subcellular location">
    <subcellularLocation>
        <location evidence="1 10">Golgi apparatus membrane</location>
        <topology evidence="1 10">Single-pass type II membrane protein</topology>
    </subcellularLocation>
</comment>
<keyword evidence="13" id="KW-1185">Reference proteome</keyword>
<evidence type="ECO:0000256" key="9">
    <source>
        <dbReference type="ARBA" id="ARBA00023136"/>
    </source>
</evidence>
<keyword evidence="7 10" id="KW-1133">Transmembrane helix</keyword>
<evidence type="ECO:0000256" key="8">
    <source>
        <dbReference type="ARBA" id="ARBA00023034"/>
    </source>
</evidence>
<accession>A0A913Z3G4</accession>